<evidence type="ECO:0000313" key="3">
    <source>
        <dbReference type="Proteomes" id="UP000024635"/>
    </source>
</evidence>
<reference evidence="3" key="1">
    <citation type="journal article" date="2015" name="Nat. Genet.">
        <title>The genome and transcriptome of the zoonotic hookworm Ancylostoma ceylanicum identify infection-specific gene families.</title>
        <authorList>
            <person name="Schwarz E.M."/>
            <person name="Hu Y."/>
            <person name="Antoshechkin I."/>
            <person name="Miller M.M."/>
            <person name="Sternberg P.W."/>
            <person name="Aroian R.V."/>
        </authorList>
    </citation>
    <scope>NUCLEOTIDE SEQUENCE</scope>
    <source>
        <strain evidence="3">HY135</strain>
    </source>
</reference>
<keyword evidence="3" id="KW-1185">Reference proteome</keyword>
<sequence>MGTSESSGNGRNQYAVLEISKRGVDIRPSKRCHCIASPPPGQVEEEMQYSGHYDYVGNTSRRRRKTREKKGKTK</sequence>
<evidence type="ECO:0000313" key="2">
    <source>
        <dbReference type="EMBL" id="EYC26143.1"/>
    </source>
</evidence>
<organism evidence="2 3">
    <name type="scientific">Ancylostoma ceylanicum</name>
    <dbReference type="NCBI Taxonomy" id="53326"/>
    <lineage>
        <taxon>Eukaryota</taxon>
        <taxon>Metazoa</taxon>
        <taxon>Ecdysozoa</taxon>
        <taxon>Nematoda</taxon>
        <taxon>Chromadorea</taxon>
        <taxon>Rhabditida</taxon>
        <taxon>Rhabditina</taxon>
        <taxon>Rhabditomorpha</taxon>
        <taxon>Strongyloidea</taxon>
        <taxon>Ancylostomatidae</taxon>
        <taxon>Ancylostomatinae</taxon>
        <taxon>Ancylostoma</taxon>
    </lineage>
</organism>
<evidence type="ECO:0000256" key="1">
    <source>
        <dbReference type="SAM" id="MobiDB-lite"/>
    </source>
</evidence>
<gene>
    <name evidence="2" type="primary">Acey_s0011.g1581</name>
    <name evidence="2" type="ORF">Y032_0011g1581</name>
</gene>
<dbReference type="Proteomes" id="UP000024635">
    <property type="component" value="Unassembled WGS sequence"/>
</dbReference>
<comment type="caution">
    <text evidence="2">The sequence shown here is derived from an EMBL/GenBank/DDBJ whole genome shotgun (WGS) entry which is preliminary data.</text>
</comment>
<name>A0A016VHB7_9BILA</name>
<feature type="region of interest" description="Disordered" evidence="1">
    <location>
        <begin position="54"/>
        <end position="74"/>
    </location>
</feature>
<protein>
    <submittedName>
        <fullName evidence="2">Uncharacterized protein</fullName>
    </submittedName>
</protein>
<dbReference type="OrthoDB" id="5865150at2759"/>
<accession>A0A016VHB7</accession>
<dbReference type="EMBL" id="JARK01001347">
    <property type="protein sequence ID" value="EYC26143.1"/>
    <property type="molecule type" value="Genomic_DNA"/>
</dbReference>
<dbReference type="AlphaFoldDB" id="A0A016VHB7"/>
<proteinExistence type="predicted"/>
<feature type="compositionally biased region" description="Basic residues" evidence="1">
    <location>
        <begin position="60"/>
        <end position="74"/>
    </location>
</feature>